<accession>A0A448D7X5</accession>
<gene>
    <name evidence="1" type="ORF">NCTC10296_01123</name>
</gene>
<reference evidence="1 2" key="1">
    <citation type="submission" date="2018-12" db="EMBL/GenBank/DDBJ databases">
        <authorList>
            <consortium name="Pathogen Informatics"/>
        </authorList>
    </citation>
    <scope>NUCLEOTIDE SEQUENCE [LARGE SCALE GENOMIC DNA]</scope>
    <source>
        <strain evidence="1 2">NCTC10296</strain>
    </source>
</reference>
<keyword evidence="2" id="KW-1185">Reference proteome</keyword>
<proteinExistence type="predicted"/>
<sequence>MMNYALNALWWWLTDKDVRALASILTAPALWETGCELPVCKLLGRQGFRYLLELDGNPAPLKQHLAAEAPFGHRLGFYAESLLAFWLAHAPHANLLARNLPVRDESGKQTLGALDYLAELDDEVYHIELTCKYYGSIHAEPETMVGLNAADRLADKAAKLLKQLALPSSGAGKRALAEAGIETGRCRSVSLVKGMGFAAEGHGFTAAPLNPCGWHGRYFEQDGLLSFGEQAVFYVLPQMDLLAPARVEPEQCCGGEEIEPLSGRFVALMEQRSDGMMHEILRIMKPGRPVN</sequence>
<dbReference type="AlphaFoldDB" id="A0A448D7X5"/>
<protein>
    <submittedName>
        <fullName evidence="1">Domain of uncharacterized function (DUF1853)</fullName>
    </submittedName>
</protein>
<organism evidence="1 2">
    <name type="scientific">Neisseria canis</name>
    <dbReference type="NCBI Taxonomy" id="493"/>
    <lineage>
        <taxon>Bacteria</taxon>
        <taxon>Pseudomonadati</taxon>
        <taxon>Pseudomonadota</taxon>
        <taxon>Betaproteobacteria</taxon>
        <taxon>Neisseriales</taxon>
        <taxon>Neisseriaceae</taxon>
        <taxon>Neisseria</taxon>
    </lineage>
</organism>
<dbReference type="KEGG" id="nci:NCTC10296_01123"/>
<name>A0A448D7X5_9NEIS</name>
<dbReference type="Proteomes" id="UP000279284">
    <property type="component" value="Chromosome"/>
</dbReference>
<dbReference type="Pfam" id="PF08907">
    <property type="entry name" value="DUF1853"/>
    <property type="match status" value="1"/>
</dbReference>
<evidence type="ECO:0000313" key="2">
    <source>
        <dbReference type="Proteomes" id="UP000279284"/>
    </source>
</evidence>
<dbReference type="EMBL" id="LR134313">
    <property type="protein sequence ID" value="VEF00942.1"/>
    <property type="molecule type" value="Genomic_DNA"/>
</dbReference>
<evidence type="ECO:0000313" key="1">
    <source>
        <dbReference type="EMBL" id="VEF00942.1"/>
    </source>
</evidence>
<dbReference type="InterPro" id="IPR015003">
    <property type="entry name" value="DUF1853"/>
</dbReference>
<dbReference type="STRING" id="493.BWD07_02025"/>